<reference evidence="1 2" key="1">
    <citation type="journal article" date="2022" name="Int. J. Syst. Evol. Microbiol.">
        <title>Pseudocitrobacter corydidari sp. nov., isolated from the Asian emerald cockroach Corydidarum magnifica.</title>
        <authorList>
            <person name="Guzman J."/>
            <person name="Poehlein A."/>
            <person name="Glaeser S.P."/>
            <person name="Schwengers O."/>
            <person name="Blom J."/>
            <person name="Hollensteiner J."/>
            <person name="Kampfer P."/>
            <person name="Vilcinskas A."/>
        </authorList>
    </citation>
    <scope>NUCLEOTIDE SEQUENCE [LARGE SCALE GENOMIC DNA]</scope>
    <source>
        <strain evidence="1">G163CM</strain>
    </source>
</reference>
<sequence length="242" mass="27043">MVTKNKIILLVCAIVFVAAIAWLNKQDTPENATLGLLKSNDVAEVIRKYDPEAWQKIYDGLLLIETKNKDPHEVARALQPIVTNFIQGRLPFAADENVIDVGRSNLERLSLIAKDSKDNCLRALYPIIDGPVNGETILKIIPYELRKRSEKAASDMVISSYGPDKHQVTEAESKQVVKDMLSIQKTLRARFGTDINYWVAPPENFSKSSIICDIEIAYWKEVLAAPVPRAAAIIRKINSSAE</sequence>
<protein>
    <submittedName>
        <fullName evidence="1">Uncharacterized protein</fullName>
    </submittedName>
</protein>
<gene>
    <name evidence="1" type="ORF">G163CM_30290</name>
</gene>
<dbReference type="RefSeq" id="WP_231825521.1">
    <property type="nucleotide sequence ID" value="NZ_CP087880.1"/>
</dbReference>
<evidence type="ECO:0000313" key="2">
    <source>
        <dbReference type="Proteomes" id="UP001199659"/>
    </source>
</evidence>
<dbReference type="Proteomes" id="UP001199659">
    <property type="component" value="Chromosome"/>
</dbReference>
<evidence type="ECO:0000313" key="1">
    <source>
        <dbReference type="EMBL" id="UGS42300.1"/>
    </source>
</evidence>
<name>A0ABY3S743_9ENTR</name>
<organism evidence="1 2">
    <name type="scientific">Pseudocitrobacter corydidari</name>
    <dbReference type="NCBI Taxonomy" id="2891570"/>
    <lineage>
        <taxon>Bacteria</taxon>
        <taxon>Pseudomonadati</taxon>
        <taxon>Pseudomonadota</taxon>
        <taxon>Gammaproteobacteria</taxon>
        <taxon>Enterobacterales</taxon>
        <taxon>Enterobacteriaceae</taxon>
        <taxon>Pseudocitrobacter</taxon>
    </lineage>
</organism>
<keyword evidence="2" id="KW-1185">Reference proteome</keyword>
<dbReference type="EMBL" id="CP087880">
    <property type="protein sequence ID" value="UGS42300.1"/>
    <property type="molecule type" value="Genomic_DNA"/>
</dbReference>
<accession>A0ABY3S743</accession>
<proteinExistence type="predicted"/>